<evidence type="ECO:0000313" key="2">
    <source>
        <dbReference type="EMBL" id="GGX72195.1"/>
    </source>
</evidence>
<dbReference type="InterPro" id="IPR003848">
    <property type="entry name" value="DUF218"/>
</dbReference>
<comment type="caution">
    <text evidence="2">The sequence shown here is derived from an EMBL/GenBank/DDBJ whole genome shotgun (WGS) entry which is preliminary data.</text>
</comment>
<protein>
    <recommendedName>
        <fullName evidence="1">DUF218 domain-containing protein</fullName>
    </recommendedName>
</protein>
<name>A0A918KQQ6_9PROT</name>
<evidence type="ECO:0000313" key="3">
    <source>
        <dbReference type="Proteomes" id="UP000600865"/>
    </source>
</evidence>
<dbReference type="CDD" id="cd06259">
    <property type="entry name" value="YdcF-like"/>
    <property type="match status" value="1"/>
</dbReference>
<dbReference type="RefSeq" id="WP_189586012.1">
    <property type="nucleotide sequence ID" value="NZ_BMYV01000002.1"/>
</dbReference>
<dbReference type="Proteomes" id="UP000600865">
    <property type="component" value="Unassembled WGS sequence"/>
</dbReference>
<keyword evidence="3" id="KW-1185">Reference proteome</keyword>
<proteinExistence type="predicted"/>
<gene>
    <name evidence="2" type="ORF">GCM10011309_23100</name>
</gene>
<sequence>MKRRAKNRKDIKPQTKRRGWTRFFLFLIIGTLSLAFGGFLAFAQYVDKIGPPTEVPIADGIVVWTGKGGGRLQAGVDLLAAKKGERLLISGVHESNAPPQIKELTGLSDDLADCCLDLDYVAKDTFGNARETADWAEALGYDHIILVTSSYHMPRAKVEIASAAGRIRITPYPVERADSRTWYKSADRTKRLAQEYGKLLVSFTRGRDKEIGSPELEMSPNN</sequence>
<dbReference type="Pfam" id="PF02698">
    <property type="entry name" value="DUF218"/>
    <property type="match status" value="1"/>
</dbReference>
<dbReference type="EMBL" id="BMYV01000002">
    <property type="protein sequence ID" value="GGX72195.1"/>
    <property type="molecule type" value="Genomic_DNA"/>
</dbReference>
<organism evidence="2 3">
    <name type="scientific">Litorimonas cladophorae</name>
    <dbReference type="NCBI Taxonomy" id="1220491"/>
    <lineage>
        <taxon>Bacteria</taxon>
        <taxon>Pseudomonadati</taxon>
        <taxon>Pseudomonadota</taxon>
        <taxon>Alphaproteobacteria</taxon>
        <taxon>Maricaulales</taxon>
        <taxon>Robiginitomaculaceae</taxon>
    </lineage>
</organism>
<dbReference type="AlphaFoldDB" id="A0A918KQQ6"/>
<feature type="domain" description="DUF218" evidence="1">
    <location>
        <begin position="59"/>
        <end position="196"/>
    </location>
</feature>
<reference evidence="2 3" key="1">
    <citation type="journal article" date="2014" name="Int. J. Syst. Evol. Microbiol.">
        <title>Complete genome sequence of Corynebacterium casei LMG S-19264T (=DSM 44701T), isolated from a smear-ripened cheese.</title>
        <authorList>
            <consortium name="US DOE Joint Genome Institute (JGI-PGF)"/>
            <person name="Walter F."/>
            <person name="Albersmeier A."/>
            <person name="Kalinowski J."/>
            <person name="Ruckert C."/>
        </authorList>
    </citation>
    <scope>NUCLEOTIDE SEQUENCE [LARGE SCALE GENOMIC DNA]</scope>
    <source>
        <strain evidence="2 3">KCTC 23968</strain>
    </source>
</reference>
<accession>A0A918KQQ6</accession>
<evidence type="ECO:0000259" key="1">
    <source>
        <dbReference type="Pfam" id="PF02698"/>
    </source>
</evidence>